<dbReference type="InterPro" id="IPR009282">
    <property type="entry name" value="DUF937"/>
</dbReference>
<keyword evidence="3" id="KW-1185">Reference proteome</keyword>
<reference evidence="2 3" key="1">
    <citation type="submission" date="2016-11" db="EMBL/GenBank/DDBJ databases">
        <authorList>
            <person name="Jaros S."/>
            <person name="Januszkiewicz K."/>
            <person name="Wedrychowicz H."/>
        </authorList>
    </citation>
    <scope>NUCLEOTIDE SEQUENCE [LARGE SCALE GENOMIC DNA]</scope>
    <source>
        <strain evidence="2 3">DSM 22153</strain>
    </source>
</reference>
<organism evidence="2 3">
    <name type="scientific">Roseibium suaedae</name>
    <dbReference type="NCBI Taxonomy" id="735517"/>
    <lineage>
        <taxon>Bacteria</taxon>
        <taxon>Pseudomonadati</taxon>
        <taxon>Pseudomonadota</taxon>
        <taxon>Alphaproteobacteria</taxon>
        <taxon>Hyphomicrobiales</taxon>
        <taxon>Stappiaceae</taxon>
        <taxon>Roseibium</taxon>
    </lineage>
</organism>
<evidence type="ECO:0000256" key="1">
    <source>
        <dbReference type="SAM" id="MobiDB-lite"/>
    </source>
</evidence>
<dbReference type="EMBL" id="FRBW01000001">
    <property type="protein sequence ID" value="SHL42315.1"/>
    <property type="molecule type" value="Genomic_DNA"/>
</dbReference>
<protein>
    <recommendedName>
        <fullName evidence="4">DUF937 domain-containing protein</fullName>
    </recommendedName>
</protein>
<accession>A0A1M7AI96</accession>
<dbReference type="AlphaFoldDB" id="A0A1M7AI96"/>
<sequence>MTENPGSAFPLDLAAIARDMQQRFGWSEGDLGEAMRQLMPAAMSGLKNFGPFVPSLQPFLGSWPSQGSANPFSLPLVSSDSSDHLLPFFGPKFVRDAVSDQIAQVTGLQREAIAEMMPVAATLAMGQVARPYLQGEARELLDAFLRGYARGRPKPVPGPADYLQGYTQAMQSFWAGFLKPFERQEAAVEEPEPEELEDEEIVLPGSDAPDEAEAGAEDPEQSTEFGAMVSDWMTAGRDFQSSQFKAFDSFFEKAIKDMTAGRS</sequence>
<feature type="compositionally biased region" description="Acidic residues" evidence="1">
    <location>
        <begin position="208"/>
        <end position="221"/>
    </location>
</feature>
<dbReference type="OrthoDB" id="7675570at2"/>
<evidence type="ECO:0008006" key="4">
    <source>
        <dbReference type="Google" id="ProtNLM"/>
    </source>
</evidence>
<evidence type="ECO:0000313" key="3">
    <source>
        <dbReference type="Proteomes" id="UP000186002"/>
    </source>
</evidence>
<evidence type="ECO:0000313" key="2">
    <source>
        <dbReference type="EMBL" id="SHL42315.1"/>
    </source>
</evidence>
<dbReference type="Pfam" id="PF06078">
    <property type="entry name" value="DUF937"/>
    <property type="match status" value="1"/>
</dbReference>
<name>A0A1M7AI96_9HYPH</name>
<dbReference type="Proteomes" id="UP000186002">
    <property type="component" value="Unassembled WGS sequence"/>
</dbReference>
<dbReference type="RefSeq" id="WP_073008496.1">
    <property type="nucleotide sequence ID" value="NZ_FRBW01000001.1"/>
</dbReference>
<proteinExistence type="predicted"/>
<feature type="compositionally biased region" description="Acidic residues" evidence="1">
    <location>
        <begin position="187"/>
        <end position="201"/>
    </location>
</feature>
<gene>
    <name evidence="2" type="ORF">SAMN05444272_0551</name>
</gene>
<feature type="region of interest" description="Disordered" evidence="1">
    <location>
        <begin position="184"/>
        <end position="226"/>
    </location>
</feature>